<proteinExistence type="inferred from homology"/>
<dbReference type="AlphaFoldDB" id="A0A941CYJ4"/>
<dbReference type="GO" id="GO:0006825">
    <property type="term" value="P:copper ion transport"/>
    <property type="evidence" value="ECO:0007669"/>
    <property type="project" value="InterPro"/>
</dbReference>
<name>A0A941CYJ4_9CAUL</name>
<dbReference type="EMBL" id="JAGSGD010000001">
    <property type="protein sequence ID" value="MBR7618687.1"/>
    <property type="molecule type" value="Genomic_DNA"/>
</dbReference>
<evidence type="ECO:0000256" key="6">
    <source>
        <dbReference type="ARBA" id="ARBA00023008"/>
    </source>
</evidence>
<comment type="similarity">
    <text evidence="2">Belongs to the CopC family.</text>
</comment>
<evidence type="ECO:0000256" key="3">
    <source>
        <dbReference type="ARBA" id="ARBA00022723"/>
    </source>
</evidence>
<evidence type="ECO:0000256" key="5">
    <source>
        <dbReference type="ARBA" id="ARBA00022764"/>
    </source>
</evidence>
<organism evidence="9 11">
    <name type="scientific">Phenylobacterium glaciei</name>
    <dbReference type="NCBI Taxonomy" id="2803784"/>
    <lineage>
        <taxon>Bacteria</taxon>
        <taxon>Pseudomonadati</taxon>
        <taxon>Pseudomonadota</taxon>
        <taxon>Alphaproteobacteria</taxon>
        <taxon>Caulobacterales</taxon>
        <taxon>Caulobacteraceae</taxon>
        <taxon>Phenylobacterium</taxon>
    </lineage>
</organism>
<dbReference type="InterPro" id="IPR032694">
    <property type="entry name" value="CopC/D"/>
</dbReference>
<evidence type="ECO:0000313" key="11">
    <source>
        <dbReference type="Proteomes" id="UP000622580"/>
    </source>
</evidence>
<dbReference type="GO" id="GO:0046688">
    <property type="term" value="P:response to copper ion"/>
    <property type="evidence" value="ECO:0007669"/>
    <property type="project" value="InterPro"/>
</dbReference>
<protein>
    <submittedName>
        <fullName evidence="9">Copper homeostasis periplasmic binding protein CopC</fullName>
    </submittedName>
</protein>
<feature type="chain" id="PRO_5044462930" evidence="7">
    <location>
        <begin position="26"/>
        <end position="122"/>
    </location>
</feature>
<dbReference type="SUPFAM" id="SSF81296">
    <property type="entry name" value="E set domains"/>
    <property type="match status" value="1"/>
</dbReference>
<evidence type="ECO:0000256" key="7">
    <source>
        <dbReference type="SAM" id="SignalP"/>
    </source>
</evidence>
<dbReference type="EMBL" id="CP068570">
    <property type="protein sequence ID" value="QQZ51067.1"/>
    <property type="molecule type" value="Genomic_DNA"/>
</dbReference>
<comment type="subcellular location">
    <subcellularLocation>
        <location evidence="1">Periplasm</location>
    </subcellularLocation>
</comment>
<keyword evidence="6" id="KW-0186">Copper</keyword>
<dbReference type="Proteomes" id="UP000622580">
    <property type="component" value="Unassembled WGS sequence"/>
</dbReference>
<reference evidence="10" key="1">
    <citation type="submission" date="2021-01" db="EMBL/GenBank/DDBJ databases">
        <title>Genome sequence of Phenylobacterium sp. 20VBR1 isolated from a valley glaceir, Ny-Alesund, Svalbard.</title>
        <authorList>
            <person name="Thomas F.A."/>
            <person name="Krishnan K.P."/>
            <person name="Sinha R.K."/>
        </authorList>
    </citation>
    <scope>NUCLEOTIDE SEQUENCE</scope>
    <source>
        <strain evidence="10">20VBR1</strain>
    </source>
</reference>
<dbReference type="InterPro" id="IPR007348">
    <property type="entry name" value="CopC_dom"/>
</dbReference>
<dbReference type="RefSeq" id="WP_215338559.1">
    <property type="nucleotide sequence ID" value="NZ_JAGSGD010000001.1"/>
</dbReference>
<evidence type="ECO:0000256" key="4">
    <source>
        <dbReference type="ARBA" id="ARBA00022729"/>
    </source>
</evidence>
<dbReference type="InterPro" id="IPR014756">
    <property type="entry name" value="Ig_E-set"/>
</dbReference>
<sequence length="122" mass="12918">MMRRHLTFAGLAASAALLIAGQAAAHAHLVTSTPDANATIGSPKTISLTFNEKLTPAFSKFELSMPAMNGMKVKMKTTVSKDHLTIVGKPQGKLMPGAYVITWHAASDDGHKMDGVVPFSVK</sequence>
<evidence type="ECO:0000313" key="9">
    <source>
        <dbReference type="EMBL" id="MBR7618687.1"/>
    </source>
</evidence>
<keyword evidence="4 7" id="KW-0732">Signal</keyword>
<dbReference type="InterPro" id="IPR014755">
    <property type="entry name" value="Cu-Rt/internalin_Ig-like"/>
</dbReference>
<feature type="domain" description="CopC" evidence="8">
    <location>
        <begin position="26"/>
        <end position="121"/>
    </location>
</feature>
<gene>
    <name evidence="9" type="primary">copC</name>
    <name evidence="9" type="ORF">JKL49_04735</name>
    <name evidence="10" type="ORF">JKL49_07830</name>
</gene>
<dbReference type="GO" id="GO:0042597">
    <property type="term" value="C:periplasmic space"/>
    <property type="evidence" value="ECO:0007669"/>
    <property type="project" value="UniProtKB-SubCell"/>
</dbReference>
<dbReference type="GO" id="GO:0005507">
    <property type="term" value="F:copper ion binding"/>
    <property type="evidence" value="ECO:0007669"/>
    <property type="project" value="InterPro"/>
</dbReference>
<dbReference type="GO" id="GO:0005886">
    <property type="term" value="C:plasma membrane"/>
    <property type="evidence" value="ECO:0007669"/>
    <property type="project" value="TreeGrafter"/>
</dbReference>
<feature type="signal peptide" evidence="7">
    <location>
        <begin position="1"/>
        <end position="25"/>
    </location>
</feature>
<evidence type="ECO:0000256" key="2">
    <source>
        <dbReference type="ARBA" id="ARBA00010509"/>
    </source>
</evidence>
<accession>A0A941CYJ4</accession>
<keyword evidence="3" id="KW-0479">Metal-binding</keyword>
<dbReference type="Pfam" id="PF04234">
    <property type="entry name" value="CopC"/>
    <property type="match status" value="1"/>
</dbReference>
<dbReference type="PANTHER" id="PTHR34820:SF4">
    <property type="entry name" value="INNER MEMBRANE PROTEIN YEBZ"/>
    <property type="match status" value="1"/>
</dbReference>
<reference evidence="9" key="2">
    <citation type="submission" date="2021-04" db="EMBL/GenBank/DDBJ databases">
        <title>Draft genome assembly of strain Phenylobacterium sp. 20VBR1 using MiniION and Illumina platforms.</title>
        <authorList>
            <person name="Thomas F.A."/>
            <person name="Krishnan K.P."/>
            <person name="Sinha R.K."/>
        </authorList>
    </citation>
    <scope>NUCLEOTIDE SEQUENCE</scope>
    <source>
        <strain evidence="9">20VBR1</strain>
    </source>
</reference>
<evidence type="ECO:0000256" key="1">
    <source>
        <dbReference type="ARBA" id="ARBA00004418"/>
    </source>
</evidence>
<evidence type="ECO:0000259" key="8">
    <source>
        <dbReference type="Pfam" id="PF04234"/>
    </source>
</evidence>
<keyword evidence="11" id="KW-1185">Reference proteome</keyword>
<dbReference type="PANTHER" id="PTHR34820">
    <property type="entry name" value="INNER MEMBRANE PROTEIN YEBZ"/>
    <property type="match status" value="1"/>
</dbReference>
<keyword evidence="5" id="KW-0574">Periplasm</keyword>
<evidence type="ECO:0000313" key="10">
    <source>
        <dbReference type="EMBL" id="QQZ51067.1"/>
    </source>
</evidence>
<dbReference type="Gene3D" id="2.60.40.1220">
    <property type="match status" value="1"/>
</dbReference>
<dbReference type="InterPro" id="IPR047685">
    <property type="entry name" value="CopC-like"/>
</dbReference>
<dbReference type="NCBIfam" id="NF033814">
    <property type="entry name" value="copper_CopC"/>
    <property type="match status" value="1"/>
</dbReference>